<evidence type="ECO:0000313" key="2">
    <source>
        <dbReference type="Proteomes" id="UP000324222"/>
    </source>
</evidence>
<protein>
    <submittedName>
        <fullName evidence="1">Uncharacterized protein</fullName>
    </submittedName>
</protein>
<dbReference type="EMBL" id="VSRR010131281">
    <property type="protein sequence ID" value="MPD02416.1"/>
    <property type="molecule type" value="Genomic_DNA"/>
</dbReference>
<evidence type="ECO:0000313" key="1">
    <source>
        <dbReference type="EMBL" id="MPD02416.1"/>
    </source>
</evidence>
<keyword evidence="2" id="KW-1185">Reference proteome</keyword>
<comment type="caution">
    <text evidence="1">The sequence shown here is derived from an EMBL/GenBank/DDBJ whole genome shotgun (WGS) entry which is preliminary data.</text>
</comment>
<organism evidence="1 2">
    <name type="scientific">Portunus trituberculatus</name>
    <name type="common">Swimming crab</name>
    <name type="synonym">Neptunus trituberculatus</name>
    <dbReference type="NCBI Taxonomy" id="210409"/>
    <lineage>
        <taxon>Eukaryota</taxon>
        <taxon>Metazoa</taxon>
        <taxon>Ecdysozoa</taxon>
        <taxon>Arthropoda</taxon>
        <taxon>Crustacea</taxon>
        <taxon>Multicrustacea</taxon>
        <taxon>Malacostraca</taxon>
        <taxon>Eumalacostraca</taxon>
        <taxon>Eucarida</taxon>
        <taxon>Decapoda</taxon>
        <taxon>Pleocyemata</taxon>
        <taxon>Brachyura</taxon>
        <taxon>Eubrachyura</taxon>
        <taxon>Portunoidea</taxon>
        <taxon>Portunidae</taxon>
        <taxon>Portuninae</taxon>
        <taxon>Portunus</taxon>
    </lineage>
</organism>
<dbReference type="Proteomes" id="UP000324222">
    <property type="component" value="Unassembled WGS sequence"/>
</dbReference>
<dbReference type="AlphaFoldDB" id="A0A5B7K6C8"/>
<name>A0A5B7K6C8_PORTR</name>
<gene>
    <name evidence="1" type="ORF">E2C01_097995</name>
</gene>
<sequence length="49" mass="5562">MERLPVFVSALEDLCLLGIDFLTRVGASLDFQEGKFKGTWPGSSFDRRR</sequence>
<accession>A0A5B7K6C8</accession>
<proteinExistence type="predicted"/>
<reference evidence="1 2" key="1">
    <citation type="submission" date="2019-05" db="EMBL/GenBank/DDBJ databases">
        <title>Another draft genome of Portunus trituberculatus and its Hox gene families provides insights of decapod evolution.</title>
        <authorList>
            <person name="Jeong J.-H."/>
            <person name="Song I."/>
            <person name="Kim S."/>
            <person name="Choi T."/>
            <person name="Kim D."/>
            <person name="Ryu S."/>
            <person name="Kim W."/>
        </authorList>
    </citation>
    <scope>NUCLEOTIDE SEQUENCE [LARGE SCALE GENOMIC DNA]</scope>
    <source>
        <tissue evidence="1">Muscle</tissue>
    </source>
</reference>